<dbReference type="EC" id="5.2.1.8" evidence="3 6"/>
<sequence length="340" mass="36010">MTRRRRTARALLLALPCTLLALFAACVEPPAATPSEGEAEQAEAPANAEAKAVKPISPAEQAAKQRQKNNPHARGKREPLDPAKFPEDPAFAGAPLASNTLAGGLLSEDYVIGEGAEAVKGSEVSVHYRGTLANGDIFDTSKKRDKPFTFTLGQGRVIKGWDQGVVGMKVGGKRKLVVPADLAYGKRARGIIPADADLTFTIELVEIIPPLPPARGPEAFEGKPVRTLELDGGVVVEVFGEGTGEAVAKKGDTVSVHYTGTLTDGTVFDTSSKRGKPIEFPLGAGRVIKGWDMGIDGMKVGELRRLKIPADLAYGARAKGKIPANSDLVFTVELMRIKAK</sequence>
<keyword evidence="5 6" id="KW-0413">Isomerase</keyword>
<dbReference type="PANTHER" id="PTHR43811">
    <property type="entry name" value="FKBP-TYPE PEPTIDYL-PROLYL CIS-TRANS ISOMERASE FKPA"/>
    <property type="match status" value="1"/>
</dbReference>
<dbReference type="InterPro" id="IPR046357">
    <property type="entry name" value="PPIase_dom_sf"/>
</dbReference>
<accession>A6G149</accession>
<name>A6G149_9BACT</name>
<keyword evidence="8" id="KW-0732">Signal</keyword>
<dbReference type="PROSITE" id="PS50059">
    <property type="entry name" value="FKBP_PPIASE"/>
    <property type="match status" value="2"/>
</dbReference>
<evidence type="ECO:0000256" key="8">
    <source>
        <dbReference type="SAM" id="SignalP"/>
    </source>
</evidence>
<dbReference type="FunFam" id="3.10.50.40:FF:000006">
    <property type="entry name" value="Peptidyl-prolyl cis-trans isomerase"/>
    <property type="match status" value="2"/>
</dbReference>
<gene>
    <name evidence="10" type="ORF">PPSIR1_11230</name>
</gene>
<evidence type="ECO:0000256" key="7">
    <source>
        <dbReference type="SAM" id="MobiDB-lite"/>
    </source>
</evidence>
<keyword evidence="4 6" id="KW-0697">Rotamase</keyword>
<dbReference type="EMBL" id="ABCS01000011">
    <property type="protein sequence ID" value="EDM80344.1"/>
    <property type="molecule type" value="Genomic_DNA"/>
</dbReference>
<dbReference type="InterPro" id="IPR001179">
    <property type="entry name" value="PPIase_FKBP_dom"/>
</dbReference>
<feature type="compositionally biased region" description="Basic and acidic residues" evidence="7">
    <location>
        <begin position="76"/>
        <end position="87"/>
    </location>
</feature>
<evidence type="ECO:0000256" key="5">
    <source>
        <dbReference type="ARBA" id="ARBA00023235"/>
    </source>
</evidence>
<evidence type="ECO:0000259" key="9">
    <source>
        <dbReference type="PROSITE" id="PS50059"/>
    </source>
</evidence>
<keyword evidence="11" id="KW-1185">Reference proteome</keyword>
<comment type="catalytic activity">
    <reaction evidence="1 6">
        <text>[protein]-peptidylproline (omega=180) = [protein]-peptidylproline (omega=0)</text>
        <dbReference type="Rhea" id="RHEA:16237"/>
        <dbReference type="Rhea" id="RHEA-COMP:10747"/>
        <dbReference type="Rhea" id="RHEA-COMP:10748"/>
        <dbReference type="ChEBI" id="CHEBI:83833"/>
        <dbReference type="ChEBI" id="CHEBI:83834"/>
        <dbReference type="EC" id="5.2.1.8"/>
    </reaction>
</comment>
<comment type="caution">
    <text evidence="10">The sequence shown here is derived from an EMBL/GenBank/DDBJ whole genome shotgun (WGS) entry which is preliminary data.</text>
</comment>
<evidence type="ECO:0000256" key="1">
    <source>
        <dbReference type="ARBA" id="ARBA00000971"/>
    </source>
</evidence>
<feature type="chain" id="PRO_5002697281" description="peptidylprolyl isomerase" evidence="8">
    <location>
        <begin position="25"/>
        <end position="340"/>
    </location>
</feature>
<feature type="signal peptide" evidence="8">
    <location>
        <begin position="1"/>
        <end position="24"/>
    </location>
</feature>
<dbReference type="Gene3D" id="3.10.50.40">
    <property type="match status" value="2"/>
</dbReference>
<feature type="region of interest" description="Disordered" evidence="7">
    <location>
        <begin position="31"/>
        <end position="91"/>
    </location>
</feature>
<dbReference type="GO" id="GO:0003755">
    <property type="term" value="F:peptidyl-prolyl cis-trans isomerase activity"/>
    <property type="evidence" value="ECO:0007669"/>
    <property type="project" value="UniProtKB-KW"/>
</dbReference>
<dbReference type="STRING" id="391625.PPSIR1_11230"/>
<feature type="compositionally biased region" description="Basic residues" evidence="7">
    <location>
        <begin position="65"/>
        <end position="75"/>
    </location>
</feature>
<evidence type="ECO:0000256" key="6">
    <source>
        <dbReference type="PROSITE-ProRule" id="PRU00277"/>
    </source>
</evidence>
<feature type="domain" description="PPIase FKBP-type" evidence="9">
    <location>
        <begin position="121"/>
        <end position="208"/>
    </location>
</feature>
<protein>
    <recommendedName>
        <fullName evidence="3 6">peptidylprolyl isomerase</fullName>
        <ecNumber evidence="3 6">5.2.1.8</ecNumber>
    </recommendedName>
</protein>
<reference evidence="10 11" key="1">
    <citation type="submission" date="2007-06" db="EMBL/GenBank/DDBJ databases">
        <authorList>
            <person name="Shimkets L."/>
            <person name="Ferriera S."/>
            <person name="Johnson J."/>
            <person name="Kravitz S."/>
            <person name="Beeson K."/>
            <person name="Sutton G."/>
            <person name="Rogers Y.-H."/>
            <person name="Friedman R."/>
            <person name="Frazier M."/>
            <person name="Venter J.C."/>
        </authorList>
    </citation>
    <scope>NUCLEOTIDE SEQUENCE [LARGE SCALE GENOMIC DNA]</scope>
    <source>
        <strain evidence="10 11">SIR-1</strain>
    </source>
</reference>
<dbReference type="Proteomes" id="UP000005801">
    <property type="component" value="Unassembled WGS sequence"/>
</dbReference>
<dbReference type="RefSeq" id="WP_006970448.1">
    <property type="nucleotide sequence ID" value="NZ_ABCS01000011.1"/>
</dbReference>
<dbReference type="SUPFAM" id="SSF54534">
    <property type="entry name" value="FKBP-like"/>
    <property type="match status" value="2"/>
</dbReference>
<proteinExistence type="inferred from homology"/>
<dbReference type="AlphaFoldDB" id="A6G149"/>
<evidence type="ECO:0000256" key="3">
    <source>
        <dbReference type="ARBA" id="ARBA00013194"/>
    </source>
</evidence>
<dbReference type="PROSITE" id="PS51257">
    <property type="entry name" value="PROKAR_LIPOPROTEIN"/>
    <property type="match status" value="1"/>
</dbReference>
<dbReference type="Pfam" id="PF00254">
    <property type="entry name" value="FKBP_C"/>
    <property type="match status" value="2"/>
</dbReference>
<evidence type="ECO:0000256" key="2">
    <source>
        <dbReference type="ARBA" id="ARBA00006577"/>
    </source>
</evidence>
<evidence type="ECO:0000313" key="10">
    <source>
        <dbReference type="EMBL" id="EDM80344.1"/>
    </source>
</evidence>
<feature type="domain" description="PPIase FKBP-type" evidence="9">
    <location>
        <begin position="251"/>
        <end position="338"/>
    </location>
</feature>
<comment type="similarity">
    <text evidence="2">Belongs to the FKBP-type PPIase family.</text>
</comment>
<evidence type="ECO:0000256" key="4">
    <source>
        <dbReference type="ARBA" id="ARBA00023110"/>
    </source>
</evidence>
<evidence type="ECO:0000313" key="11">
    <source>
        <dbReference type="Proteomes" id="UP000005801"/>
    </source>
</evidence>
<dbReference type="OrthoDB" id="9812109at2"/>
<dbReference type="eggNOG" id="COG0545">
    <property type="taxonomic scope" value="Bacteria"/>
</dbReference>
<organism evidence="10 11">
    <name type="scientific">Plesiocystis pacifica SIR-1</name>
    <dbReference type="NCBI Taxonomy" id="391625"/>
    <lineage>
        <taxon>Bacteria</taxon>
        <taxon>Pseudomonadati</taxon>
        <taxon>Myxococcota</taxon>
        <taxon>Polyangia</taxon>
        <taxon>Nannocystales</taxon>
        <taxon>Nannocystaceae</taxon>
        <taxon>Plesiocystis</taxon>
    </lineage>
</organism>
<dbReference type="PANTHER" id="PTHR43811:SF19">
    <property type="entry name" value="39 KDA FK506-BINDING NUCLEAR PROTEIN"/>
    <property type="match status" value="1"/>
</dbReference>